<evidence type="ECO:0000256" key="6">
    <source>
        <dbReference type="ARBA" id="ARBA00022892"/>
    </source>
</evidence>
<evidence type="ECO:0000256" key="3">
    <source>
        <dbReference type="ARBA" id="ARBA00022448"/>
    </source>
</evidence>
<feature type="transmembrane region" description="Helical" evidence="11">
    <location>
        <begin position="144"/>
        <end position="162"/>
    </location>
</feature>
<evidence type="ECO:0000256" key="2">
    <source>
        <dbReference type="ARBA" id="ARBA00010120"/>
    </source>
</evidence>
<evidence type="ECO:0000256" key="11">
    <source>
        <dbReference type="RuleBase" id="RU000634"/>
    </source>
</evidence>
<dbReference type="GO" id="GO:0046923">
    <property type="term" value="F:ER retention sequence binding"/>
    <property type="evidence" value="ECO:0007669"/>
    <property type="project" value="InterPro"/>
</dbReference>
<dbReference type="InParanoid" id="A0A448YHS5"/>
<dbReference type="PANTHER" id="PTHR10585">
    <property type="entry name" value="ER LUMEN PROTEIN RETAINING RECEPTOR"/>
    <property type="match status" value="1"/>
</dbReference>
<dbReference type="GO" id="GO:0015031">
    <property type="term" value="P:protein transport"/>
    <property type="evidence" value="ECO:0007669"/>
    <property type="project" value="UniProtKB-KW"/>
</dbReference>
<feature type="transmembrane region" description="Helical" evidence="11">
    <location>
        <begin position="61"/>
        <end position="78"/>
    </location>
</feature>
<keyword evidence="3 11" id="KW-0813">Transport</keyword>
<dbReference type="Pfam" id="PF00810">
    <property type="entry name" value="ER_lumen_recept"/>
    <property type="match status" value="1"/>
</dbReference>
<accession>A0A448YHS5</accession>
<evidence type="ECO:0000256" key="1">
    <source>
        <dbReference type="ARBA" id="ARBA00004477"/>
    </source>
</evidence>
<dbReference type="STRING" id="13370.A0A448YHS5"/>
<evidence type="ECO:0000256" key="5">
    <source>
        <dbReference type="ARBA" id="ARBA00022824"/>
    </source>
</evidence>
<keyword evidence="5 11" id="KW-0256">Endoplasmic reticulum</keyword>
<comment type="caution">
    <text evidence="11">Lacks conserved residue(s) required for the propagation of feature annotation.</text>
</comment>
<dbReference type="InterPro" id="IPR000133">
    <property type="entry name" value="ER_ret_rcpt"/>
</dbReference>
<keyword evidence="4 11" id="KW-0812">Transmembrane</keyword>
<feature type="transmembrane region" description="Helical" evidence="11">
    <location>
        <begin position="114"/>
        <end position="132"/>
    </location>
</feature>
<dbReference type="PRINTS" id="PR00660">
    <property type="entry name" value="ERLUMENR"/>
</dbReference>
<dbReference type="PROSITE" id="PS00951">
    <property type="entry name" value="ER_LUMEN_RECEPTOR_1"/>
    <property type="match status" value="1"/>
</dbReference>
<feature type="transmembrane region" description="Helical" evidence="11">
    <location>
        <begin position="90"/>
        <end position="108"/>
    </location>
</feature>
<dbReference type="GO" id="GO:0006621">
    <property type="term" value="P:protein retention in ER lumen"/>
    <property type="evidence" value="ECO:0007669"/>
    <property type="project" value="InterPro"/>
</dbReference>
<keyword evidence="13" id="KW-1185">Reference proteome</keyword>
<keyword evidence="10 11" id="KW-0675">Receptor</keyword>
<organism evidence="12 13">
    <name type="scientific">Brettanomyces naardenensis</name>
    <name type="common">Yeast</name>
    <dbReference type="NCBI Taxonomy" id="13370"/>
    <lineage>
        <taxon>Eukaryota</taxon>
        <taxon>Fungi</taxon>
        <taxon>Dikarya</taxon>
        <taxon>Ascomycota</taxon>
        <taxon>Saccharomycotina</taxon>
        <taxon>Pichiomycetes</taxon>
        <taxon>Pichiales</taxon>
        <taxon>Pichiaceae</taxon>
        <taxon>Brettanomyces</taxon>
    </lineage>
</organism>
<evidence type="ECO:0000313" key="12">
    <source>
        <dbReference type="EMBL" id="VEU20505.1"/>
    </source>
</evidence>
<comment type="similarity">
    <text evidence="2 11">Belongs to the ERD2 family.</text>
</comment>
<dbReference type="OrthoDB" id="7694678at2759"/>
<dbReference type="Proteomes" id="UP000290900">
    <property type="component" value="Unassembled WGS sequence"/>
</dbReference>
<protein>
    <recommendedName>
        <fullName evidence="11">ER lumen protein-retaining receptor</fullName>
    </recommendedName>
</protein>
<gene>
    <name evidence="12" type="ORF">BRENAR_LOCUS1240</name>
</gene>
<dbReference type="AlphaFoldDB" id="A0A448YHS5"/>
<dbReference type="EMBL" id="CAACVR010000004">
    <property type="protein sequence ID" value="VEU20505.1"/>
    <property type="molecule type" value="Genomic_DNA"/>
</dbReference>
<evidence type="ECO:0000256" key="10">
    <source>
        <dbReference type="ARBA" id="ARBA00023170"/>
    </source>
</evidence>
<keyword evidence="7 11" id="KW-0653">Protein transport</keyword>
<comment type="subcellular location">
    <subcellularLocation>
        <location evidence="1 11">Endoplasmic reticulum membrane</location>
        <topology evidence="1 11">Multi-pass membrane protein</topology>
    </subcellularLocation>
</comment>
<feature type="transmembrane region" description="Helical" evidence="11">
    <location>
        <begin position="174"/>
        <end position="194"/>
    </location>
</feature>
<evidence type="ECO:0000256" key="4">
    <source>
        <dbReference type="ARBA" id="ARBA00022692"/>
    </source>
</evidence>
<evidence type="ECO:0000256" key="9">
    <source>
        <dbReference type="ARBA" id="ARBA00023136"/>
    </source>
</evidence>
<evidence type="ECO:0000256" key="7">
    <source>
        <dbReference type="ARBA" id="ARBA00022927"/>
    </source>
</evidence>
<dbReference type="FunCoup" id="A0A448YHS5">
    <property type="interactions" value="368"/>
</dbReference>
<keyword evidence="6" id="KW-0931">ER-Golgi transport</keyword>
<keyword evidence="8 11" id="KW-1133">Transmembrane helix</keyword>
<dbReference type="GO" id="GO:0005789">
    <property type="term" value="C:endoplasmic reticulum membrane"/>
    <property type="evidence" value="ECO:0007669"/>
    <property type="project" value="UniProtKB-SubCell"/>
</dbReference>
<name>A0A448YHS5_BRENA</name>
<reference evidence="12 13" key="1">
    <citation type="submission" date="2018-12" db="EMBL/GenBank/DDBJ databases">
        <authorList>
            <person name="Tiukova I."/>
            <person name="Dainat J."/>
        </authorList>
    </citation>
    <scope>NUCLEOTIDE SEQUENCE [LARGE SCALE GENOMIC DNA]</scope>
</reference>
<dbReference type="GO" id="GO:0016192">
    <property type="term" value="P:vesicle-mediated transport"/>
    <property type="evidence" value="ECO:0007669"/>
    <property type="project" value="UniProtKB-KW"/>
</dbReference>
<evidence type="ECO:0000256" key="8">
    <source>
        <dbReference type="ARBA" id="ARBA00022989"/>
    </source>
</evidence>
<evidence type="ECO:0000313" key="13">
    <source>
        <dbReference type="Proteomes" id="UP000290900"/>
    </source>
</evidence>
<keyword evidence="9 11" id="KW-0472">Membrane</keyword>
<proteinExistence type="inferred from homology"/>
<dbReference type="PROSITE" id="PS00952">
    <property type="entry name" value="ER_LUMEN_RECEPTOR_2"/>
    <property type="match status" value="1"/>
</dbReference>
<sequence>MAGDMSHLISILILIHTIQKKQSAKGISMKTQILYAVVFITRYLDLLTFSFVSVYNTLMKIFFIASSIYAIVLLKKYSKEIKADLDNFPIHYLIIPSFVLSLIFNYKFSFLEILWSFSLWLESVAILPQLFLLQSEGESELLTIHYIFALGIYRALYIPNWLYRYFSEGRFDALSVTTGLIQTLVYSDFFYVYYKKVLKNGLFSLPH</sequence>